<feature type="signal peptide" evidence="1">
    <location>
        <begin position="1"/>
        <end position="22"/>
    </location>
</feature>
<evidence type="ECO:0000313" key="3">
    <source>
        <dbReference type="EMBL" id="SJX21152.1"/>
    </source>
</evidence>
<dbReference type="EMBL" id="FUUY01000002">
    <property type="protein sequence ID" value="SJX21152.1"/>
    <property type="molecule type" value="Genomic_DNA"/>
</dbReference>
<dbReference type="Pfam" id="PF03724">
    <property type="entry name" value="META"/>
    <property type="match status" value="1"/>
</dbReference>
<organism evidence="3 4">
    <name type="scientific">Acinetobacter johnsonii</name>
    <dbReference type="NCBI Taxonomy" id="40214"/>
    <lineage>
        <taxon>Bacteria</taxon>
        <taxon>Pseudomonadati</taxon>
        <taxon>Pseudomonadota</taxon>
        <taxon>Gammaproteobacteria</taxon>
        <taxon>Moraxellales</taxon>
        <taxon>Moraxellaceae</taxon>
        <taxon>Acinetobacter</taxon>
    </lineage>
</organism>
<name>A0A1R7QA65_ACIJO</name>
<sequence length="152" mass="16707" precursor="true">MLKKLIASSLLASSLIMTGCQTTPPPSDTIEMANVQQLQQRTWILTQMGNTEIKTAPNERNIPSLQFSADNRISGADGCNRIMGSYTVGRDTLTLSQLATTRMACINNSAIPQQFQEALAKVTHYQVFGKTLKLLDRHGNLLLQFGSAIQPR</sequence>
<evidence type="ECO:0000259" key="2">
    <source>
        <dbReference type="Pfam" id="PF03724"/>
    </source>
</evidence>
<dbReference type="PROSITE" id="PS51257">
    <property type="entry name" value="PROKAR_LIPOPROTEIN"/>
    <property type="match status" value="1"/>
</dbReference>
<accession>A0A1R7QA65</accession>
<dbReference type="InterPro" id="IPR053147">
    <property type="entry name" value="Hsp_HslJ-like"/>
</dbReference>
<proteinExistence type="predicted"/>
<dbReference type="InterPro" id="IPR005184">
    <property type="entry name" value="DUF306_Meta_HslJ"/>
</dbReference>
<dbReference type="PANTHER" id="PTHR35535:SF1">
    <property type="entry name" value="HEAT SHOCK PROTEIN HSLJ"/>
    <property type="match status" value="1"/>
</dbReference>
<dbReference type="InterPro" id="IPR038670">
    <property type="entry name" value="HslJ-like_sf"/>
</dbReference>
<evidence type="ECO:0000256" key="1">
    <source>
        <dbReference type="SAM" id="SignalP"/>
    </source>
</evidence>
<feature type="domain" description="DUF306" evidence="2">
    <location>
        <begin position="36"/>
        <end position="145"/>
    </location>
</feature>
<dbReference type="PANTHER" id="PTHR35535">
    <property type="entry name" value="HEAT SHOCK PROTEIN HSLJ"/>
    <property type="match status" value="1"/>
</dbReference>
<dbReference type="RefSeq" id="WP_087011361.1">
    <property type="nucleotide sequence ID" value="NZ_FUUY01000002.1"/>
</dbReference>
<reference evidence="3 4" key="1">
    <citation type="submission" date="2017-02" db="EMBL/GenBank/DDBJ databases">
        <authorList>
            <person name="Peterson S.W."/>
        </authorList>
    </citation>
    <scope>NUCLEOTIDE SEQUENCE [LARGE SCALE GENOMIC DNA]</scope>
    <source>
        <strain evidence="3">C6</strain>
    </source>
</reference>
<dbReference type="Proteomes" id="UP000196240">
    <property type="component" value="Unassembled WGS sequence"/>
</dbReference>
<dbReference type="AlphaFoldDB" id="A0A1R7QA65"/>
<keyword evidence="1" id="KW-0732">Signal</keyword>
<feature type="chain" id="PRO_5012232901" evidence="1">
    <location>
        <begin position="23"/>
        <end position="152"/>
    </location>
</feature>
<dbReference type="Gene3D" id="2.40.128.270">
    <property type="match status" value="1"/>
</dbReference>
<protein>
    <submittedName>
        <fullName evidence="3">Heat shock protein HslJ</fullName>
    </submittedName>
</protein>
<keyword evidence="3" id="KW-0346">Stress response</keyword>
<evidence type="ECO:0000313" key="4">
    <source>
        <dbReference type="Proteomes" id="UP000196240"/>
    </source>
</evidence>
<gene>
    <name evidence="3" type="primary">hslJ</name>
    <name evidence="3" type="ORF">ACNJC6_00761</name>
</gene>